<dbReference type="PANTHER" id="PTHR31314">
    <property type="entry name" value="MYB FAMILY TRANSCRIPTION FACTOR PHL7-LIKE"/>
    <property type="match status" value="1"/>
</dbReference>
<evidence type="ECO:0000256" key="4">
    <source>
        <dbReference type="ARBA" id="ARBA00023242"/>
    </source>
</evidence>
<dbReference type="InterPro" id="IPR046955">
    <property type="entry name" value="PHR1-like"/>
</dbReference>
<feature type="domain" description="HTH myb-type" evidence="6">
    <location>
        <begin position="91"/>
        <end position="151"/>
    </location>
</feature>
<evidence type="ECO:0000256" key="1">
    <source>
        <dbReference type="ARBA" id="ARBA00004123"/>
    </source>
</evidence>
<comment type="caution">
    <text evidence="7">The sequence shown here is derived from an EMBL/GenBank/DDBJ whole genome shotgun (WGS) entry which is preliminary data.</text>
</comment>
<dbReference type="SUPFAM" id="SSF46689">
    <property type="entry name" value="Homeodomain-like"/>
    <property type="match status" value="1"/>
</dbReference>
<dbReference type="NCBIfam" id="TIGR01557">
    <property type="entry name" value="myb_SHAQKYF"/>
    <property type="match status" value="1"/>
</dbReference>
<proteinExistence type="predicted"/>
<dbReference type="GO" id="GO:0005634">
    <property type="term" value="C:nucleus"/>
    <property type="evidence" value="ECO:0007669"/>
    <property type="project" value="UniProtKB-SubCell"/>
</dbReference>
<dbReference type="FunFam" id="1.10.10.60:FF:000002">
    <property type="entry name" value="Myb family transcription factor"/>
    <property type="match status" value="1"/>
</dbReference>
<dbReference type="InterPro" id="IPR009057">
    <property type="entry name" value="Homeodomain-like_sf"/>
</dbReference>
<dbReference type="InterPro" id="IPR017930">
    <property type="entry name" value="Myb_dom"/>
</dbReference>
<keyword evidence="3" id="KW-0804">Transcription</keyword>
<evidence type="ECO:0000259" key="6">
    <source>
        <dbReference type="PROSITE" id="PS51294"/>
    </source>
</evidence>
<protein>
    <recommendedName>
        <fullName evidence="6">HTH myb-type domain-containing protein</fullName>
    </recommendedName>
</protein>
<sequence length="324" mass="36969">MAERIEICTDDDDSSDGSDHFQSAKHSSLLNSRKRSSSFDLNEEATGTEERGDCSIDNGVLQNEDNEKKNRVEEKVSCNTNGSSIVRPYVRSKMPRLRWTPDLHLAFVHAVERLGGQDRATPKSVQQLMNVKGLSIAHVKSHLQMYRSKKLDESGQVLSQTNTPIQGENHKIMQMYHRFNLYDNFKMECRSQIFPSSTFKHPFDSDTDSSRYHHPWAFGDPLMWSSPVWSKGFGGDHVRDAITRAVPPLRPSQFLEEKKWSPREIIGNHRIRTSQLNFSRGHNNIAHVLAQTKANITNPFQLNTCNNPMFGSLSQLESQRSDAR</sequence>
<dbReference type="PROSITE" id="PS51294">
    <property type="entry name" value="HTH_MYB"/>
    <property type="match status" value="1"/>
</dbReference>
<evidence type="ECO:0000256" key="2">
    <source>
        <dbReference type="ARBA" id="ARBA00023015"/>
    </source>
</evidence>
<evidence type="ECO:0000313" key="7">
    <source>
        <dbReference type="EMBL" id="GMN63620.1"/>
    </source>
</evidence>
<organism evidence="7 8">
    <name type="scientific">Ficus carica</name>
    <name type="common">Common fig</name>
    <dbReference type="NCBI Taxonomy" id="3494"/>
    <lineage>
        <taxon>Eukaryota</taxon>
        <taxon>Viridiplantae</taxon>
        <taxon>Streptophyta</taxon>
        <taxon>Embryophyta</taxon>
        <taxon>Tracheophyta</taxon>
        <taxon>Spermatophyta</taxon>
        <taxon>Magnoliopsida</taxon>
        <taxon>eudicotyledons</taxon>
        <taxon>Gunneridae</taxon>
        <taxon>Pentapetalae</taxon>
        <taxon>rosids</taxon>
        <taxon>fabids</taxon>
        <taxon>Rosales</taxon>
        <taxon>Moraceae</taxon>
        <taxon>Ficeae</taxon>
        <taxon>Ficus</taxon>
    </lineage>
</organism>
<evidence type="ECO:0000256" key="3">
    <source>
        <dbReference type="ARBA" id="ARBA00023163"/>
    </source>
</evidence>
<dbReference type="InterPro" id="IPR001005">
    <property type="entry name" value="SANT/Myb"/>
</dbReference>
<dbReference type="InterPro" id="IPR006447">
    <property type="entry name" value="Myb_dom_plants"/>
</dbReference>
<accession>A0AA88J6T5</accession>
<keyword evidence="2" id="KW-0805">Transcription regulation</keyword>
<comment type="subcellular location">
    <subcellularLocation>
        <location evidence="1">Nucleus</location>
    </subcellularLocation>
</comment>
<gene>
    <name evidence="7" type="ORF">TIFTF001_032700</name>
</gene>
<dbReference type="Gene3D" id="1.10.10.60">
    <property type="entry name" value="Homeodomain-like"/>
    <property type="match status" value="1"/>
</dbReference>
<dbReference type="PANTHER" id="PTHR31314:SF174">
    <property type="entry name" value="OS02G0241200 PROTEIN"/>
    <property type="match status" value="1"/>
</dbReference>
<reference evidence="7" key="1">
    <citation type="submission" date="2023-07" db="EMBL/GenBank/DDBJ databases">
        <title>draft genome sequence of fig (Ficus carica).</title>
        <authorList>
            <person name="Takahashi T."/>
            <person name="Nishimura K."/>
        </authorList>
    </citation>
    <scope>NUCLEOTIDE SEQUENCE</scope>
</reference>
<dbReference type="GO" id="GO:0003677">
    <property type="term" value="F:DNA binding"/>
    <property type="evidence" value="ECO:0007669"/>
    <property type="project" value="InterPro"/>
</dbReference>
<dbReference type="Pfam" id="PF00249">
    <property type="entry name" value="Myb_DNA-binding"/>
    <property type="match status" value="1"/>
</dbReference>
<dbReference type="AlphaFoldDB" id="A0AA88J6T5"/>
<evidence type="ECO:0000313" key="8">
    <source>
        <dbReference type="Proteomes" id="UP001187192"/>
    </source>
</evidence>
<feature type="region of interest" description="Disordered" evidence="5">
    <location>
        <begin position="1"/>
        <end position="72"/>
    </location>
</feature>
<dbReference type="Proteomes" id="UP001187192">
    <property type="component" value="Unassembled WGS sequence"/>
</dbReference>
<evidence type="ECO:0000256" key="5">
    <source>
        <dbReference type="SAM" id="MobiDB-lite"/>
    </source>
</evidence>
<keyword evidence="8" id="KW-1185">Reference proteome</keyword>
<dbReference type="EMBL" id="BTGU01000154">
    <property type="protein sequence ID" value="GMN63620.1"/>
    <property type="molecule type" value="Genomic_DNA"/>
</dbReference>
<keyword evidence="4" id="KW-0539">Nucleus</keyword>
<dbReference type="Gramene" id="FCD_00022752-RA">
    <property type="protein sequence ID" value="FCD_00022752-RA:cds"/>
    <property type="gene ID" value="FCD_00022752"/>
</dbReference>
<dbReference type="GO" id="GO:0003700">
    <property type="term" value="F:DNA-binding transcription factor activity"/>
    <property type="evidence" value="ECO:0007669"/>
    <property type="project" value="InterPro"/>
</dbReference>
<name>A0AA88J6T5_FICCA</name>